<dbReference type="Gene3D" id="2.60.40.640">
    <property type="match status" value="1"/>
</dbReference>
<dbReference type="OrthoDB" id="2283785at2759"/>
<gene>
    <name evidence="2" type="ORF">FALBO_9696</name>
</gene>
<reference evidence="2 3" key="1">
    <citation type="submission" date="2020-01" db="EMBL/GenBank/DDBJ databases">
        <title>Identification and distribution of gene clusters putatively required for synthesis of sphingolipid metabolism inhibitors in phylogenetically diverse species of the filamentous fungus Fusarium.</title>
        <authorList>
            <person name="Kim H.-S."/>
            <person name="Busman M."/>
            <person name="Brown D.W."/>
            <person name="Divon H."/>
            <person name="Uhlig S."/>
            <person name="Proctor R.H."/>
        </authorList>
    </citation>
    <scope>NUCLEOTIDE SEQUENCE [LARGE SCALE GENOMIC DNA]</scope>
    <source>
        <strain evidence="2 3">NRRL 20459</strain>
    </source>
</reference>
<organism evidence="2 3">
    <name type="scientific">Fusarium albosuccineum</name>
    <dbReference type="NCBI Taxonomy" id="1237068"/>
    <lineage>
        <taxon>Eukaryota</taxon>
        <taxon>Fungi</taxon>
        <taxon>Dikarya</taxon>
        <taxon>Ascomycota</taxon>
        <taxon>Pezizomycotina</taxon>
        <taxon>Sordariomycetes</taxon>
        <taxon>Hypocreomycetidae</taxon>
        <taxon>Hypocreales</taxon>
        <taxon>Nectriaceae</taxon>
        <taxon>Fusarium</taxon>
        <taxon>Fusarium decemcellulare species complex</taxon>
    </lineage>
</organism>
<evidence type="ECO:0000313" key="3">
    <source>
        <dbReference type="Proteomes" id="UP000554235"/>
    </source>
</evidence>
<dbReference type="InterPro" id="IPR014752">
    <property type="entry name" value="Arrestin-like_C"/>
</dbReference>
<dbReference type="InterPro" id="IPR039634">
    <property type="entry name" value="Bul1-like"/>
</dbReference>
<dbReference type="PANTHER" id="PTHR31904">
    <property type="entry name" value="BYPASS OF STOP CODON PROTEIN 5-RELATED"/>
    <property type="match status" value="1"/>
</dbReference>
<name>A0A8H4L8D3_9HYPO</name>
<comment type="caution">
    <text evidence="2">The sequence shown here is derived from an EMBL/GenBank/DDBJ whole genome shotgun (WGS) entry which is preliminary data.</text>
</comment>
<feature type="compositionally biased region" description="Basic and acidic residues" evidence="1">
    <location>
        <begin position="373"/>
        <end position="383"/>
    </location>
</feature>
<feature type="compositionally biased region" description="Low complexity" evidence="1">
    <location>
        <begin position="324"/>
        <end position="336"/>
    </location>
</feature>
<feature type="region of interest" description="Disordered" evidence="1">
    <location>
        <begin position="324"/>
        <end position="383"/>
    </location>
</feature>
<protein>
    <submittedName>
        <fullName evidence="2">Arrestin</fullName>
    </submittedName>
</protein>
<proteinExistence type="predicted"/>
<evidence type="ECO:0000313" key="2">
    <source>
        <dbReference type="EMBL" id="KAF4463478.1"/>
    </source>
</evidence>
<dbReference type="Proteomes" id="UP000554235">
    <property type="component" value="Unassembled WGS sequence"/>
</dbReference>
<dbReference type="AlphaFoldDB" id="A0A8H4L8D3"/>
<dbReference type="PANTHER" id="PTHR31904:SF1">
    <property type="entry name" value="BYPASS OF STOP CODON PROTEIN 5-RELATED"/>
    <property type="match status" value="1"/>
</dbReference>
<dbReference type="EMBL" id="JAADYS010001347">
    <property type="protein sequence ID" value="KAF4463478.1"/>
    <property type="molecule type" value="Genomic_DNA"/>
</dbReference>
<accession>A0A8H4L8D3</accession>
<keyword evidence="3" id="KW-1185">Reference proteome</keyword>
<evidence type="ECO:0000256" key="1">
    <source>
        <dbReference type="SAM" id="MobiDB-lite"/>
    </source>
</evidence>
<sequence>MARRPSLIVNSHLFKLSHDIMSSLTTDNGPRGNRPRPTKTGIDIKIDQHWNSKAYTSGSTIAGHVLVNTQRDAAFDDFEILFTGTAYTRVDFVNQYSSATYASRPFMKLRMPIQDSEFPSPRVFQAGRTYTIPFHFVVPHQLTLSACNHPVEHDGVREHHLHLPPTMGFWEHNDQSPDMAHIEYAIRAGAFKDAAEEGRTLALDAFHMVKVLPSLPEDAPLDIGPNDERYNLSKTKTIRKNLFSAKQGKLTATASQPGAIMLSANFLNASTTNLKVNLEFSTSSADIAPPKINSVSAKLHSTTFFSNAPMNHLPNLGARIKHQSSPSLTYSTTTPIPVHPDTQLSWESVAPVSRRDSGYSSGAWHEEEASESDSGRHNKKSDKNSVRRYATLDIPFTLPTGGNKVFLPTFYSCISARTYIVYLTISAGPMNTNINLAVPVQVAVENTYEPADDELPTFDAAVAEAEQADADLHLQPRLMQVPSARFQGTSTLPCYNDLRRRQVAVAQRFGTQRLIQQTYNIP</sequence>